<accession>A0A976RT12</accession>
<dbReference type="EMBL" id="CP093361">
    <property type="protein sequence ID" value="UQS87066.1"/>
    <property type="molecule type" value="Genomic_DNA"/>
</dbReference>
<dbReference type="Pfam" id="PF13038">
    <property type="entry name" value="DUF3899"/>
    <property type="match status" value="1"/>
</dbReference>
<sequence>MTIALTILIAVGPLIIGANRLTVMISNIYFMVGLLMLMVAAFIMILGGHLFTGWRRMRRRGDDADLPDERVPARKVGRLKNAPIRLNRPANFCLQVALPLMVMAIIITMI</sequence>
<keyword evidence="1" id="KW-0812">Transmembrane</keyword>
<dbReference type="Proteomes" id="UP000831181">
    <property type="component" value="Chromosome"/>
</dbReference>
<feature type="transmembrane region" description="Helical" evidence="1">
    <location>
        <begin position="28"/>
        <end position="51"/>
    </location>
</feature>
<protein>
    <submittedName>
        <fullName evidence="3">DUF3899 domain-containing protein</fullName>
    </submittedName>
</protein>
<evidence type="ECO:0000313" key="4">
    <source>
        <dbReference type="Proteomes" id="UP000831181"/>
    </source>
</evidence>
<keyword evidence="1" id="KW-1133">Transmembrane helix</keyword>
<keyword evidence="4" id="KW-1185">Reference proteome</keyword>
<name>A0A976RT12_9LACO</name>
<dbReference type="RefSeq" id="WP_260116866.1">
    <property type="nucleotide sequence ID" value="NZ_CP093361.1"/>
</dbReference>
<evidence type="ECO:0000313" key="3">
    <source>
        <dbReference type="EMBL" id="UQS87066.1"/>
    </source>
</evidence>
<gene>
    <name evidence="3" type="ORF">MOO44_02560</name>
</gene>
<dbReference type="InterPro" id="IPR025007">
    <property type="entry name" value="DUF3899"/>
</dbReference>
<feature type="transmembrane region" description="Helical" evidence="1">
    <location>
        <begin position="90"/>
        <end position="109"/>
    </location>
</feature>
<reference evidence="3" key="1">
    <citation type="journal article" date="2022" name="Int. J. Syst. Evol. Microbiol.">
        <title>Apilactobacillus apisilvae sp. nov., Nicolia spurrieriana gen. nov. sp. nov., Bombilactobacillus folatiphilus sp. nov. and Bombilactobacillus thymidiniphilus sp. nov., four new lactic acid bacterial isolates from stingless bees Tetragonula carbonaria and Austroplebeia australis.</title>
        <authorList>
            <person name="Oliphant S.A."/>
            <person name="Watson-Haigh N.S."/>
            <person name="Sumby K.M."/>
            <person name="Gardner J."/>
            <person name="Groom S."/>
            <person name="Jiranek V."/>
        </authorList>
    </citation>
    <scope>NUCLEOTIDE SEQUENCE</scope>
    <source>
        <strain evidence="3">SGEP1_A5</strain>
    </source>
</reference>
<dbReference type="AlphaFoldDB" id="A0A976RT12"/>
<evidence type="ECO:0000259" key="2">
    <source>
        <dbReference type="Pfam" id="PF13038"/>
    </source>
</evidence>
<organism evidence="3 4">
    <name type="scientific">Nicoliella spurrieriana</name>
    <dbReference type="NCBI Taxonomy" id="2925830"/>
    <lineage>
        <taxon>Bacteria</taxon>
        <taxon>Bacillati</taxon>
        <taxon>Bacillota</taxon>
        <taxon>Bacilli</taxon>
        <taxon>Lactobacillales</taxon>
        <taxon>Lactobacillaceae</taxon>
        <taxon>Nicoliella</taxon>
    </lineage>
</organism>
<evidence type="ECO:0000256" key="1">
    <source>
        <dbReference type="SAM" id="Phobius"/>
    </source>
</evidence>
<keyword evidence="1" id="KW-0472">Membrane</keyword>
<feature type="domain" description="DUF3899" evidence="2">
    <location>
        <begin position="26"/>
        <end position="108"/>
    </location>
</feature>
<proteinExistence type="predicted"/>
<dbReference type="KEGG" id="lbe:MOO44_02560"/>